<keyword evidence="2" id="KW-1185">Reference proteome</keyword>
<organism evidence="1 2">
    <name type="scientific">Silvimonas terrae</name>
    <dbReference type="NCBI Taxonomy" id="300266"/>
    <lineage>
        <taxon>Bacteria</taxon>
        <taxon>Pseudomonadati</taxon>
        <taxon>Pseudomonadota</taxon>
        <taxon>Betaproteobacteria</taxon>
        <taxon>Neisseriales</taxon>
        <taxon>Chitinibacteraceae</taxon>
        <taxon>Silvimonas</taxon>
    </lineage>
</organism>
<protein>
    <submittedName>
        <fullName evidence="1">Uncharacterized protein</fullName>
    </submittedName>
</protein>
<evidence type="ECO:0000313" key="2">
    <source>
        <dbReference type="Proteomes" id="UP000543030"/>
    </source>
</evidence>
<sequence length="59" mass="6027">MANQTGLKICFGGLGCSKISSRNAVGFEVVVAVGVAFDFSPPLKPSAEEVEGDLGLPTD</sequence>
<dbReference type="AlphaFoldDB" id="A0A840RE19"/>
<gene>
    <name evidence="1" type="ORF">HNQ50_002305</name>
</gene>
<accession>A0A840RE19</accession>
<dbReference type="RefSeq" id="WP_184100724.1">
    <property type="nucleotide sequence ID" value="NZ_JACHHN010000004.1"/>
</dbReference>
<dbReference type="EMBL" id="JACHHN010000004">
    <property type="protein sequence ID" value="MBB5191575.1"/>
    <property type="molecule type" value="Genomic_DNA"/>
</dbReference>
<evidence type="ECO:0000313" key="1">
    <source>
        <dbReference type="EMBL" id="MBB5191575.1"/>
    </source>
</evidence>
<reference evidence="1 2" key="1">
    <citation type="submission" date="2020-08" db="EMBL/GenBank/DDBJ databases">
        <title>Genomic Encyclopedia of Type Strains, Phase IV (KMG-IV): sequencing the most valuable type-strain genomes for metagenomic binning, comparative biology and taxonomic classification.</title>
        <authorList>
            <person name="Goeker M."/>
        </authorList>
    </citation>
    <scope>NUCLEOTIDE SEQUENCE [LARGE SCALE GENOMIC DNA]</scope>
    <source>
        <strain evidence="1 2">DSM 18233</strain>
    </source>
</reference>
<proteinExistence type="predicted"/>
<name>A0A840RE19_9NEIS</name>
<dbReference type="Proteomes" id="UP000543030">
    <property type="component" value="Unassembled WGS sequence"/>
</dbReference>
<comment type="caution">
    <text evidence="1">The sequence shown here is derived from an EMBL/GenBank/DDBJ whole genome shotgun (WGS) entry which is preliminary data.</text>
</comment>